<feature type="transmembrane region" description="Helical" evidence="1">
    <location>
        <begin position="6"/>
        <end position="21"/>
    </location>
</feature>
<name>A0A6S6SIY9_9BACT</name>
<evidence type="ECO:0000313" key="2">
    <source>
        <dbReference type="EMBL" id="CAA6806108.1"/>
    </source>
</evidence>
<feature type="transmembrane region" description="Helical" evidence="1">
    <location>
        <begin position="33"/>
        <end position="52"/>
    </location>
</feature>
<protein>
    <submittedName>
        <fullName evidence="2">Uncharacterized protein</fullName>
    </submittedName>
</protein>
<keyword evidence="1" id="KW-0812">Transmembrane</keyword>
<keyword evidence="1" id="KW-1133">Transmembrane helix</keyword>
<evidence type="ECO:0000256" key="1">
    <source>
        <dbReference type="SAM" id="Phobius"/>
    </source>
</evidence>
<dbReference type="AlphaFoldDB" id="A0A6S6SIY9"/>
<reference evidence="2" key="1">
    <citation type="submission" date="2020-01" db="EMBL/GenBank/DDBJ databases">
        <authorList>
            <person name="Meier V. D."/>
            <person name="Meier V D."/>
        </authorList>
    </citation>
    <scope>NUCLEOTIDE SEQUENCE</scope>
    <source>
        <strain evidence="2">HLG_WM_MAG_02</strain>
    </source>
</reference>
<keyword evidence="1" id="KW-0472">Membrane</keyword>
<accession>A0A6S6SIY9</accession>
<sequence>MKYFIFGSLVVLLLVLIYLYFRRNKFTRERYAFWATLSLFSFGSMVLIHIFTDNSVIKIIVELLNMSLDSKIPIPQTSWSDKMFSVIIFTILGMVIVSIYKNWDGAKSKEEADWSPRPFMTNALMGIPGRKIVISIEDKEKEKQFEQPYFDTSLAWHTNVSKMLKIISKQYYVDSDNDWYSEESLFISKFSQKNIVIFCTLEEPSKDEIQEKIEFSRQHIEGELFKMKIKLKLQKLF</sequence>
<proteinExistence type="predicted"/>
<organism evidence="2">
    <name type="scientific">uncultured Sulfurovum sp</name>
    <dbReference type="NCBI Taxonomy" id="269237"/>
    <lineage>
        <taxon>Bacteria</taxon>
        <taxon>Pseudomonadati</taxon>
        <taxon>Campylobacterota</taxon>
        <taxon>Epsilonproteobacteria</taxon>
        <taxon>Campylobacterales</taxon>
        <taxon>Sulfurovaceae</taxon>
        <taxon>Sulfurovum</taxon>
        <taxon>environmental samples</taxon>
    </lineage>
</organism>
<gene>
    <name evidence="2" type="ORF">HELGO_WM33047</name>
</gene>
<dbReference type="EMBL" id="CACVAZ010000030">
    <property type="protein sequence ID" value="CAA6806108.1"/>
    <property type="molecule type" value="Genomic_DNA"/>
</dbReference>
<feature type="transmembrane region" description="Helical" evidence="1">
    <location>
        <begin position="83"/>
        <end position="100"/>
    </location>
</feature>